<dbReference type="SUPFAM" id="SSF47473">
    <property type="entry name" value="EF-hand"/>
    <property type="match status" value="1"/>
</dbReference>
<dbReference type="PROSITE" id="PS00018">
    <property type="entry name" value="EF_HAND_1"/>
    <property type="match status" value="1"/>
</dbReference>
<evidence type="ECO:0000313" key="5">
    <source>
        <dbReference type="EMBL" id="GLB33413.1"/>
    </source>
</evidence>
<feature type="compositionally biased region" description="Basic and acidic residues" evidence="2">
    <location>
        <begin position="422"/>
        <end position="437"/>
    </location>
</feature>
<feature type="transmembrane region" description="Helical" evidence="3">
    <location>
        <begin position="225"/>
        <end position="250"/>
    </location>
</feature>
<keyword evidence="3" id="KW-0472">Membrane</keyword>
<dbReference type="InterPro" id="IPR010920">
    <property type="entry name" value="LSM_dom_sf"/>
</dbReference>
<dbReference type="PROSITE" id="PS50222">
    <property type="entry name" value="EF_HAND_2"/>
    <property type="match status" value="1"/>
</dbReference>
<protein>
    <submittedName>
        <fullName evidence="5">Mechanosensitive ion channel</fullName>
    </submittedName>
</protein>
<dbReference type="GO" id="GO:0005262">
    <property type="term" value="F:calcium channel activity"/>
    <property type="evidence" value="ECO:0007669"/>
    <property type="project" value="TreeGrafter"/>
</dbReference>
<dbReference type="InterPro" id="IPR011992">
    <property type="entry name" value="EF-hand-dom_pair"/>
</dbReference>
<dbReference type="InterPro" id="IPR006685">
    <property type="entry name" value="MscS_channel_2nd"/>
</dbReference>
<feature type="compositionally biased region" description="Polar residues" evidence="2">
    <location>
        <begin position="1"/>
        <end position="13"/>
    </location>
</feature>
<dbReference type="GO" id="GO:0016020">
    <property type="term" value="C:membrane"/>
    <property type="evidence" value="ECO:0007669"/>
    <property type="project" value="InterPro"/>
</dbReference>
<dbReference type="Proteomes" id="UP001063166">
    <property type="component" value="Unassembled WGS sequence"/>
</dbReference>
<feature type="domain" description="EF-hand" evidence="4">
    <location>
        <begin position="599"/>
        <end position="634"/>
    </location>
</feature>
<dbReference type="SMART" id="SM00054">
    <property type="entry name" value="EFh"/>
    <property type="match status" value="1"/>
</dbReference>
<feature type="transmembrane region" description="Helical" evidence="3">
    <location>
        <begin position="177"/>
        <end position="205"/>
    </location>
</feature>
<feature type="transmembrane region" description="Helical" evidence="3">
    <location>
        <begin position="282"/>
        <end position="305"/>
    </location>
</feature>
<accession>A0A9P3UHR5</accession>
<feature type="region of interest" description="Disordered" evidence="2">
    <location>
        <begin position="416"/>
        <end position="437"/>
    </location>
</feature>
<dbReference type="GO" id="GO:0005509">
    <property type="term" value="F:calcium ion binding"/>
    <property type="evidence" value="ECO:0007669"/>
    <property type="project" value="InterPro"/>
</dbReference>
<evidence type="ECO:0000313" key="6">
    <source>
        <dbReference type="Proteomes" id="UP001063166"/>
    </source>
</evidence>
<evidence type="ECO:0000256" key="1">
    <source>
        <dbReference type="ARBA" id="ARBA00022837"/>
    </source>
</evidence>
<dbReference type="AlphaFoldDB" id="A0A9P3UHR5"/>
<feature type="transmembrane region" description="Helical" evidence="3">
    <location>
        <begin position="325"/>
        <end position="347"/>
    </location>
</feature>
<evidence type="ECO:0000256" key="3">
    <source>
        <dbReference type="SAM" id="Phobius"/>
    </source>
</evidence>
<dbReference type="OrthoDB" id="544685at2759"/>
<reference evidence="5" key="1">
    <citation type="submission" date="2022-07" db="EMBL/GenBank/DDBJ databases">
        <title>The genome of Lyophyllum shimeji provides insight into the initial evolution of ectomycorrhizal fungal genome.</title>
        <authorList>
            <person name="Kobayashi Y."/>
            <person name="Shibata T."/>
            <person name="Hirakawa H."/>
            <person name="Shigenobu S."/>
            <person name="Nishiyama T."/>
            <person name="Yamada A."/>
            <person name="Hasebe M."/>
            <person name="Kawaguchi M."/>
        </authorList>
    </citation>
    <scope>NUCLEOTIDE SEQUENCE</scope>
    <source>
        <strain evidence="5">AT787</strain>
    </source>
</reference>
<dbReference type="Gene3D" id="1.10.238.10">
    <property type="entry name" value="EF-hand"/>
    <property type="match status" value="1"/>
</dbReference>
<feature type="region of interest" description="Disordered" evidence="2">
    <location>
        <begin position="74"/>
        <end position="144"/>
    </location>
</feature>
<keyword evidence="3" id="KW-0812">Transmembrane</keyword>
<sequence>MSVTGAHASSESPPSGLDGSRREQPQGPADFFSTSAEELAASSPPYRSTANLHEQLLPSPAYYPPIKVVDMAKEQTKASVNDDLETPPDEFGTAKSRPTVHYPDDLKPPMPSAPSYIRTDSADGISSRASSIAATDDEDSDDYNWSGEEDLVDVEAKFEEQMGMSKTKPKGWGLKRIITLLFSSLIGSTFIAGVLVVVGVLLKIYWYKPHPTDHRRYVKNNVQAWLFWAAANLVISWYLAMIVDVIPVLVRLFIAASWGHVSEYVKTRIEVYNTTKHNIKPLLYASCAWASWIIIFGHIFNLYNIEEPGQSQAKYTQRLQEVVEFLFFFALVYCVKQMLSHNVAFFFHRTAYKDRIEEVEEALQVIETLRQYRPKVAPRAKKTPVSRASFLAPSPLSDKEHYHSLHSALRSIALPGTHSKGHSYDDAEKGMDADNEDADRTLVNKTGRKWKGKNKDCLSWIHPGGSGSGSGGQTPEQIDNPTPDPEASEHEMDVLPPSQRSSVFFGDSDAAHNYPPSSPTLGDGGAGAEAPLTHAAKVLKQAVLHDARNIKGKNIGEGSMAWNINSTKEATRLARSLFTRLKDRRRNYILPSDFYPAFPDEASAKKAFRVFDRDNNGDISRAELKSRVVKVYKERRFLSRSMRDVGAALKTLDHILLLFAMIILFFIGLSVFGVNVGDSLTSVYSIGIAASFIFKNSASSAFDSIMFLFVTHPYDTGDRCFIDEEVLVVKKVGLFATVFTRADGTESYYFNSQLFTKFITNVRRSGKTFENLTMQVAWRTPLEKLDMLEKLMNEWLSTEENRWFEPSTSVVLQQIEFQQYLTVTLGIGHNGNWQVWPRFFRMNTYTV</sequence>
<organism evidence="5 6">
    <name type="scientific">Lyophyllum shimeji</name>
    <name type="common">Hon-shimeji</name>
    <name type="synonym">Tricholoma shimeji</name>
    <dbReference type="NCBI Taxonomy" id="47721"/>
    <lineage>
        <taxon>Eukaryota</taxon>
        <taxon>Fungi</taxon>
        <taxon>Dikarya</taxon>
        <taxon>Basidiomycota</taxon>
        <taxon>Agaricomycotina</taxon>
        <taxon>Agaricomycetes</taxon>
        <taxon>Agaricomycetidae</taxon>
        <taxon>Agaricales</taxon>
        <taxon>Tricholomatineae</taxon>
        <taxon>Lyophyllaceae</taxon>
        <taxon>Lyophyllum</taxon>
    </lineage>
</organism>
<feature type="region of interest" description="Disordered" evidence="2">
    <location>
        <begin position="454"/>
        <end position="528"/>
    </location>
</feature>
<gene>
    <name evidence="5" type="ORF">LshimejAT787_0102970</name>
</gene>
<dbReference type="InterPro" id="IPR018247">
    <property type="entry name" value="EF_Hand_1_Ca_BS"/>
</dbReference>
<comment type="caution">
    <text evidence="5">The sequence shown here is derived from an EMBL/GenBank/DDBJ whole genome shotgun (WGS) entry which is preliminary data.</text>
</comment>
<dbReference type="GO" id="GO:0006874">
    <property type="term" value="P:intracellular calcium ion homeostasis"/>
    <property type="evidence" value="ECO:0007669"/>
    <property type="project" value="TreeGrafter"/>
</dbReference>
<feature type="compositionally biased region" description="Acidic residues" evidence="2">
    <location>
        <begin position="135"/>
        <end position="144"/>
    </location>
</feature>
<keyword evidence="1" id="KW-0106">Calcium</keyword>
<dbReference type="Pfam" id="PF25886">
    <property type="entry name" value="Msy1"/>
    <property type="match status" value="1"/>
</dbReference>
<feature type="region of interest" description="Disordered" evidence="2">
    <location>
        <begin position="1"/>
        <end position="53"/>
    </location>
</feature>
<dbReference type="Pfam" id="PF00924">
    <property type="entry name" value="MS_channel_2nd"/>
    <property type="match status" value="1"/>
</dbReference>
<dbReference type="PANTHER" id="PTHR31323">
    <property type="entry name" value="MECHANOSENSITIVE ION CHANNEL PROTEIN MSY2"/>
    <property type="match status" value="1"/>
</dbReference>
<proteinExistence type="predicted"/>
<keyword evidence="6" id="KW-1185">Reference proteome</keyword>
<keyword evidence="3" id="KW-1133">Transmembrane helix</keyword>
<dbReference type="InterPro" id="IPR002048">
    <property type="entry name" value="EF_hand_dom"/>
</dbReference>
<evidence type="ECO:0000259" key="4">
    <source>
        <dbReference type="PROSITE" id="PS50222"/>
    </source>
</evidence>
<feature type="transmembrane region" description="Helical" evidence="3">
    <location>
        <begin position="655"/>
        <end position="674"/>
    </location>
</feature>
<dbReference type="InterPro" id="IPR058650">
    <property type="entry name" value="Msy1/2-like"/>
</dbReference>
<dbReference type="SUPFAM" id="SSF50182">
    <property type="entry name" value="Sm-like ribonucleoproteins"/>
    <property type="match status" value="1"/>
</dbReference>
<dbReference type="EMBL" id="BRPK01000001">
    <property type="protein sequence ID" value="GLB33413.1"/>
    <property type="molecule type" value="Genomic_DNA"/>
</dbReference>
<dbReference type="PANTHER" id="PTHR31323:SF1">
    <property type="entry name" value="MECHANOSENSITIVE ION CHANNEL PROTEIN"/>
    <property type="match status" value="1"/>
</dbReference>
<evidence type="ECO:0000256" key="2">
    <source>
        <dbReference type="SAM" id="MobiDB-lite"/>
    </source>
</evidence>
<name>A0A9P3UHR5_LYOSH</name>